<evidence type="ECO:0000256" key="1">
    <source>
        <dbReference type="SAM" id="MobiDB-lite"/>
    </source>
</evidence>
<gene>
    <name evidence="2" type="ORF">PHYEVI_LOCUS9320</name>
</gene>
<dbReference type="Proteomes" id="UP001153712">
    <property type="component" value="Chromosome 6"/>
</dbReference>
<keyword evidence="3" id="KW-1185">Reference proteome</keyword>
<dbReference type="OrthoDB" id="6427254at2759"/>
<dbReference type="AlphaFoldDB" id="A0A9N9XSV1"/>
<feature type="compositionally biased region" description="Polar residues" evidence="1">
    <location>
        <begin position="586"/>
        <end position="599"/>
    </location>
</feature>
<feature type="compositionally biased region" description="Basic residues" evidence="1">
    <location>
        <begin position="602"/>
        <end position="636"/>
    </location>
</feature>
<accession>A0A9N9XSV1</accession>
<evidence type="ECO:0000313" key="3">
    <source>
        <dbReference type="Proteomes" id="UP001153712"/>
    </source>
</evidence>
<organism evidence="2 3">
    <name type="scientific">Phyllotreta striolata</name>
    <name type="common">Striped flea beetle</name>
    <name type="synonym">Crioceris striolata</name>
    <dbReference type="NCBI Taxonomy" id="444603"/>
    <lineage>
        <taxon>Eukaryota</taxon>
        <taxon>Metazoa</taxon>
        <taxon>Ecdysozoa</taxon>
        <taxon>Arthropoda</taxon>
        <taxon>Hexapoda</taxon>
        <taxon>Insecta</taxon>
        <taxon>Pterygota</taxon>
        <taxon>Neoptera</taxon>
        <taxon>Endopterygota</taxon>
        <taxon>Coleoptera</taxon>
        <taxon>Polyphaga</taxon>
        <taxon>Cucujiformia</taxon>
        <taxon>Chrysomeloidea</taxon>
        <taxon>Chrysomelidae</taxon>
        <taxon>Galerucinae</taxon>
        <taxon>Alticini</taxon>
        <taxon>Phyllotreta</taxon>
    </lineage>
</organism>
<proteinExistence type="predicted"/>
<protein>
    <submittedName>
        <fullName evidence="2">Uncharacterized protein</fullName>
    </submittedName>
</protein>
<name>A0A9N9XSV1_PHYSR</name>
<evidence type="ECO:0000313" key="2">
    <source>
        <dbReference type="EMBL" id="CAG9863019.1"/>
    </source>
</evidence>
<reference evidence="2" key="1">
    <citation type="submission" date="2022-01" db="EMBL/GenBank/DDBJ databases">
        <authorList>
            <person name="King R."/>
        </authorList>
    </citation>
    <scope>NUCLEOTIDE SEQUENCE</scope>
</reference>
<feature type="region of interest" description="Disordered" evidence="1">
    <location>
        <begin position="536"/>
        <end position="556"/>
    </location>
</feature>
<sequence>MDFYVHFKKYEYILNGKSQLLSDKVIILIKLWTELSEYDFSNTELKSLIDLIDWAIIHTMNITLTAEWQVYADLFKNELLLKIELSSKNFLARNLGFRNRFDKLNYVIAVTWANPTLEKLINIPNCEITNEEMEFFRQEQAHLVSIRLMMLCKSNCEDLALNLVTAFLKYLKSEHFKDDCCVSAEQKWFIFDMKLVLLYKFKDVDELESMIKLLSYEDGLYLINRFMKKNPKLMKIWKYSPNIVTIALPIYLQEILKENNSNNHEIFNQLIELFLSKNSIEDFKNLFLQSDLLTLLNRIKTNKNPLLKSYILELFVKNLTTFINQIEALKDTENATKTESATAQLAEIYSDLAEFMADKVKVARECVLTAFSLKPTQERLTNLEKLAQKSGLQIDSDRSNWVCKLHPPIDEDDARIYKCPECNKLISVPQVDNPLKVNLALNDAINTLDLPPELCEDLINCISNPRYKVLSWYIPWIDLYRICLLYLSNERGIRNFITELKFLDIDYSMFDDAGHHPLQEYGGIEKGYEKYLDSSFNPNEDEEEPETRSENCAIEGEDYDPNSIESLKKILSIQNSQEHDSKNNDVTHCSKNILTQSNSQHKDKRSKFKSNNFKRKLRSFTKDKSRKKRKHFKRAE</sequence>
<dbReference type="EMBL" id="OU900099">
    <property type="protein sequence ID" value="CAG9863019.1"/>
    <property type="molecule type" value="Genomic_DNA"/>
</dbReference>
<feature type="region of interest" description="Disordered" evidence="1">
    <location>
        <begin position="575"/>
        <end position="636"/>
    </location>
</feature>